<evidence type="ECO:0000313" key="2">
    <source>
        <dbReference type="Proteomes" id="UP001165663"/>
    </source>
</evidence>
<name>A0AA37Q0F6_9MYCO</name>
<accession>A0AA37Q0F6</accession>
<gene>
    <name evidence="1" type="ORF">SRL2020028_52490</name>
</gene>
<dbReference type="EMBL" id="BRXE01000110">
    <property type="protein sequence ID" value="GLB85993.1"/>
    <property type="molecule type" value="Genomic_DNA"/>
</dbReference>
<organism evidence="1 2">
    <name type="scientific">Mycobacterium kiyosense</name>
    <dbReference type="NCBI Taxonomy" id="2871094"/>
    <lineage>
        <taxon>Bacteria</taxon>
        <taxon>Bacillati</taxon>
        <taxon>Actinomycetota</taxon>
        <taxon>Actinomycetes</taxon>
        <taxon>Mycobacteriales</taxon>
        <taxon>Mycobacteriaceae</taxon>
        <taxon>Mycobacterium</taxon>
    </lineage>
</organism>
<evidence type="ECO:0000313" key="1">
    <source>
        <dbReference type="EMBL" id="GLB85993.1"/>
    </source>
</evidence>
<proteinExistence type="predicted"/>
<comment type="caution">
    <text evidence="1">The sequence shown here is derived from an EMBL/GenBank/DDBJ whole genome shotgun (WGS) entry which is preliminary data.</text>
</comment>
<dbReference type="Proteomes" id="UP001165663">
    <property type="component" value="Unassembled WGS sequence"/>
</dbReference>
<sequence>MTKEAYVTARRTLRRWSRNQTVYRDPNQRFPTSVIPRTASLQGERVEASTGRITWRRVRRRRVFCNQGGLNGGYLLLNDGPAFATQLAAAVRSSPPGRDPAANAT</sequence>
<protein>
    <submittedName>
        <fullName evidence="1">Uncharacterized protein</fullName>
    </submittedName>
</protein>
<reference evidence="1" key="1">
    <citation type="submission" date="2022-07" db="EMBL/GenBank/DDBJ databases">
        <title>Mycobacterium kiyosense sp. nov., scotochromogenic slow-glowing species isolated from respiratory specimens.</title>
        <authorList>
            <person name="Fukano H."/>
            <person name="Kazumi Y."/>
            <person name="Sakagami N."/>
            <person name="Ato M."/>
            <person name="Mitarai S."/>
            <person name="Hoshino Y."/>
        </authorList>
    </citation>
    <scope>NUCLEOTIDE SEQUENCE</scope>
    <source>
        <strain evidence="1">SRL2020-028</strain>
    </source>
</reference>
<dbReference type="AlphaFoldDB" id="A0AA37Q0F6"/>